<dbReference type="EMBL" id="FO704551">
    <property type="protein sequence ID" value="CDG21262.1"/>
    <property type="molecule type" value="Genomic_DNA"/>
</dbReference>
<name>A0A068R1Z2_9GAMM</name>
<dbReference type="Proteomes" id="UP000032735">
    <property type="component" value="Chromosome"/>
</dbReference>
<dbReference type="AlphaFoldDB" id="A0A068R1Z2"/>
<sequence length="88" mass="10238">MSDKQENKFIVIHLQGSHGYQKGRDQYRVPFMYKSNNPQYNGQFIASFCNKDGYLSGLMDEYILANLIGYDIDPLITQQRKKSWPGVK</sequence>
<keyword evidence="2" id="KW-1185">Reference proteome</keyword>
<organism evidence="1 2">
    <name type="scientific">Xenorhabdus poinarii G6</name>
    <dbReference type="NCBI Taxonomy" id="1354304"/>
    <lineage>
        <taxon>Bacteria</taxon>
        <taxon>Pseudomonadati</taxon>
        <taxon>Pseudomonadota</taxon>
        <taxon>Gammaproteobacteria</taxon>
        <taxon>Enterobacterales</taxon>
        <taxon>Morganellaceae</taxon>
        <taxon>Xenorhabdus</taxon>
    </lineage>
</organism>
<evidence type="ECO:0000313" key="2">
    <source>
        <dbReference type="Proteomes" id="UP000032735"/>
    </source>
</evidence>
<dbReference type="KEGG" id="xpo:XPG1_1607"/>
<proteinExistence type="predicted"/>
<dbReference type="RefSeq" id="WP_045958485.1">
    <property type="nucleotide sequence ID" value="NZ_FO704551.1"/>
</dbReference>
<protein>
    <submittedName>
        <fullName evidence="1">Uncharacterized protein</fullName>
    </submittedName>
</protein>
<reference evidence="1 2" key="1">
    <citation type="submission" date="2013-07" db="EMBL/GenBank/DDBJ databases">
        <authorList>
            <person name="Genoscope - CEA"/>
        </authorList>
    </citation>
    <scope>NUCLEOTIDE SEQUENCE [LARGE SCALE GENOMIC DNA]</scope>
    <source>
        <strain evidence="1 2">G6</strain>
    </source>
</reference>
<gene>
    <name evidence="1" type="ORF">XPG1_1607</name>
</gene>
<evidence type="ECO:0000313" key="1">
    <source>
        <dbReference type="EMBL" id="CDG21262.1"/>
    </source>
</evidence>
<accession>A0A068R1Z2</accession>
<dbReference type="HOGENOM" id="CLU_2468315_0_0_6"/>